<dbReference type="PROSITE" id="PS51372">
    <property type="entry name" value="PRD_2"/>
    <property type="match status" value="2"/>
</dbReference>
<dbReference type="InterPro" id="IPR036634">
    <property type="entry name" value="PRD_sf"/>
</dbReference>
<sequence length="278" mass="32781">MKIRQILNNNIALVDRGGNEIIVYSKGISFLKKVGQPITEAEIEKVYVLDSEDRLEHFSYLLQATDEQLIEIVNQLVTFGKTKLNTTLNDYIYLALVDHLSFAIDRSKKEQFISSPLTWNVKKFYSKHFEIGMYGLDLLHKQYAIEFPEDEAVSIALHFINQQFDEAVLTQTNSDLKTLKHILNIIKYHFNIEFDETSLNYSRLITHLQFFIERLHRKENYQEESSVLFEQVKTLYPDAFEAVQKIAIYVLGKYDQELTQDEYTYLMLHVHRVVQRRD</sequence>
<dbReference type="InterPro" id="IPR050661">
    <property type="entry name" value="BglG_antiterminators"/>
</dbReference>
<dbReference type="EMBL" id="SDGV01000017">
    <property type="protein sequence ID" value="THB60917.1"/>
    <property type="molecule type" value="Genomic_DNA"/>
</dbReference>
<dbReference type="PANTHER" id="PTHR30185:SF15">
    <property type="entry name" value="CRYPTIC BETA-GLUCOSIDE BGL OPERON ANTITERMINATOR"/>
    <property type="match status" value="1"/>
</dbReference>
<keyword evidence="1" id="KW-0677">Repeat</keyword>
<dbReference type="GO" id="GO:0006355">
    <property type="term" value="P:regulation of DNA-templated transcription"/>
    <property type="evidence" value="ECO:0007669"/>
    <property type="project" value="InterPro"/>
</dbReference>
<dbReference type="Pfam" id="PF03123">
    <property type="entry name" value="CAT_RBD"/>
    <property type="match status" value="1"/>
</dbReference>
<feature type="domain" description="PRD" evidence="2">
    <location>
        <begin position="64"/>
        <end position="169"/>
    </location>
</feature>
<dbReference type="InterPro" id="IPR011608">
    <property type="entry name" value="PRD"/>
</dbReference>
<name>A0A4S3B3T8_9ENTE</name>
<gene>
    <name evidence="3" type="ORF">ESZ54_08095</name>
</gene>
<keyword evidence="4" id="KW-1185">Reference proteome</keyword>
<evidence type="ECO:0000313" key="3">
    <source>
        <dbReference type="EMBL" id="THB60917.1"/>
    </source>
</evidence>
<dbReference type="AlphaFoldDB" id="A0A4S3B3T8"/>
<organism evidence="3 4">
    <name type="scientific">Vagococcus silagei</name>
    <dbReference type="NCBI Taxonomy" id="2508885"/>
    <lineage>
        <taxon>Bacteria</taxon>
        <taxon>Bacillati</taxon>
        <taxon>Bacillota</taxon>
        <taxon>Bacilli</taxon>
        <taxon>Lactobacillales</taxon>
        <taxon>Enterococcaceae</taxon>
        <taxon>Vagococcus</taxon>
    </lineage>
</organism>
<evidence type="ECO:0000259" key="2">
    <source>
        <dbReference type="PROSITE" id="PS51372"/>
    </source>
</evidence>
<accession>A0A4S3B3T8</accession>
<dbReference type="RefSeq" id="WP_136137275.1">
    <property type="nucleotide sequence ID" value="NZ_SDGV01000017.1"/>
</dbReference>
<dbReference type="SUPFAM" id="SSF50151">
    <property type="entry name" value="SacY-like RNA-binding domain"/>
    <property type="match status" value="1"/>
</dbReference>
<proteinExistence type="predicted"/>
<dbReference type="PANTHER" id="PTHR30185">
    <property type="entry name" value="CRYPTIC BETA-GLUCOSIDE BGL OPERON ANTITERMINATOR"/>
    <property type="match status" value="1"/>
</dbReference>
<dbReference type="InterPro" id="IPR036650">
    <property type="entry name" value="CAT_RNA-bd_dom_sf"/>
</dbReference>
<evidence type="ECO:0000313" key="4">
    <source>
        <dbReference type="Proteomes" id="UP000310506"/>
    </source>
</evidence>
<dbReference type="InterPro" id="IPR004341">
    <property type="entry name" value="CAT_RNA-bd_dom"/>
</dbReference>
<protein>
    <submittedName>
        <fullName evidence="3">PRD domain-containing protein</fullName>
    </submittedName>
</protein>
<evidence type="ECO:0000256" key="1">
    <source>
        <dbReference type="ARBA" id="ARBA00022737"/>
    </source>
</evidence>
<dbReference type="OrthoDB" id="9813552at2"/>
<dbReference type="GO" id="GO:0003723">
    <property type="term" value="F:RNA binding"/>
    <property type="evidence" value="ECO:0007669"/>
    <property type="project" value="InterPro"/>
</dbReference>
<dbReference type="SUPFAM" id="SSF63520">
    <property type="entry name" value="PTS-regulatory domain, PRD"/>
    <property type="match status" value="2"/>
</dbReference>
<dbReference type="SMART" id="SM01061">
    <property type="entry name" value="CAT_RBD"/>
    <property type="match status" value="1"/>
</dbReference>
<dbReference type="Gene3D" id="2.30.24.10">
    <property type="entry name" value="CAT RNA-binding domain"/>
    <property type="match status" value="1"/>
</dbReference>
<reference evidence="3 4" key="1">
    <citation type="submission" date="2019-01" db="EMBL/GenBank/DDBJ databases">
        <title>Vagococcus silagei sp. nov. isolated from brewer's grain.</title>
        <authorList>
            <person name="Guu J.-R."/>
        </authorList>
    </citation>
    <scope>NUCLEOTIDE SEQUENCE [LARGE SCALE GENOMIC DNA]</scope>
    <source>
        <strain evidence="3 4">2B-2</strain>
    </source>
</reference>
<dbReference type="Pfam" id="PF00874">
    <property type="entry name" value="PRD"/>
    <property type="match status" value="2"/>
</dbReference>
<feature type="domain" description="PRD" evidence="2">
    <location>
        <begin position="170"/>
        <end position="278"/>
    </location>
</feature>
<dbReference type="Proteomes" id="UP000310506">
    <property type="component" value="Unassembled WGS sequence"/>
</dbReference>
<dbReference type="Gene3D" id="1.10.1790.10">
    <property type="entry name" value="PRD domain"/>
    <property type="match status" value="2"/>
</dbReference>
<comment type="caution">
    <text evidence="3">The sequence shown here is derived from an EMBL/GenBank/DDBJ whole genome shotgun (WGS) entry which is preliminary data.</text>
</comment>